<dbReference type="Gene3D" id="1.10.1670.10">
    <property type="entry name" value="Helix-hairpin-Helix base-excision DNA repair enzymes (C-terminal)"/>
    <property type="match status" value="1"/>
</dbReference>
<protein>
    <recommendedName>
        <fullName evidence="5 14">Adenine DNA glycosylase</fullName>
        <ecNumber evidence="4 14">3.2.2.31</ecNumber>
    </recommendedName>
</protein>
<keyword evidence="12" id="KW-0234">DNA repair</keyword>
<dbReference type="Proteomes" id="UP000539953">
    <property type="component" value="Unassembled WGS sequence"/>
</dbReference>
<evidence type="ECO:0000256" key="14">
    <source>
        <dbReference type="RuleBase" id="RU365096"/>
    </source>
</evidence>
<dbReference type="NCBIfam" id="TIGR01084">
    <property type="entry name" value="mutY"/>
    <property type="match status" value="1"/>
</dbReference>
<dbReference type="Pfam" id="PF14815">
    <property type="entry name" value="NUDIX_4"/>
    <property type="match status" value="1"/>
</dbReference>
<dbReference type="InterPro" id="IPR023170">
    <property type="entry name" value="HhH_base_excis_C"/>
</dbReference>
<proteinExistence type="inferred from homology"/>
<keyword evidence="9 16" id="KW-0378">Hydrolase</keyword>
<evidence type="ECO:0000256" key="10">
    <source>
        <dbReference type="ARBA" id="ARBA00023004"/>
    </source>
</evidence>
<dbReference type="SUPFAM" id="SSF48150">
    <property type="entry name" value="DNA-glycosylase"/>
    <property type="match status" value="1"/>
</dbReference>
<dbReference type="Pfam" id="PF00633">
    <property type="entry name" value="HHH"/>
    <property type="match status" value="1"/>
</dbReference>
<evidence type="ECO:0000256" key="11">
    <source>
        <dbReference type="ARBA" id="ARBA00023014"/>
    </source>
</evidence>
<evidence type="ECO:0000256" key="7">
    <source>
        <dbReference type="ARBA" id="ARBA00022723"/>
    </source>
</evidence>
<dbReference type="Gene3D" id="3.90.79.10">
    <property type="entry name" value="Nucleoside Triphosphate Pyrophosphohydrolase"/>
    <property type="match status" value="1"/>
</dbReference>
<name>A0A7W8FUW1_9FIRM</name>
<comment type="function">
    <text evidence="2">Adenine glycosylase active on G-A mispairs. MutY also corrects error-prone DNA synthesis past GO lesions which are due to the oxidatively damaged form of guanine: 7,8-dihydro-8-oxoguanine (8-oxo-dGTP).</text>
</comment>
<dbReference type="AlphaFoldDB" id="A0A7W8FUW1"/>
<dbReference type="PROSITE" id="PS01155">
    <property type="entry name" value="ENDONUCLEASE_III_2"/>
    <property type="match status" value="1"/>
</dbReference>
<organism evidence="16 17">
    <name type="scientific">Catenisphaera adipataccumulans</name>
    <dbReference type="NCBI Taxonomy" id="700500"/>
    <lineage>
        <taxon>Bacteria</taxon>
        <taxon>Bacillati</taxon>
        <taxon>Bacillota</taxon>
        <taxon>Erysipelotrichia</taxon>
        <taxon>Erysipelotrichales</taxon>
        <taxon>Erysipelotrichaceae</taxon>
        <taxon>Catenisphaera</taxon>
    </lineage>
</organism>
<evidence type="ECO:0000313" key="16">
    <source>
        <dbReference type="EMBL" id="MBB5182979.1"/>
    </source>
</evidence>
<dbReference type="InterPro" id="IPR005760">
    <property type="entry name" value="A/G_AdeGlyc_MutY"/>
</dbReference>
<dbReference type="InterPro" id="IPR004036">
    <property type="entry name" value="Endonuclease-III-like_CS2"/>
</dbReference>
<dbReference type="SMART" id="SM00478">
    <property type="entry name" value="ENDO3c"/>
    <property type="match status" value="1"/>
</dbReference>
<dbReference type="InterPro" id="IPR011257">
    <property type="entry name" value="DNA_glycosylase"/>
</dbReference>
<dbReference type="CDD" id="cd03431">
    <property type="entry name" value="NUDIX_DNA_Glycosylase_C-MutY"/>
    <property type="match status" value="1"/>
</dbReference>
<evidence type="ECO:0000256" key="9">
    <source>
        <dbReference type="ARBA" id="ARBA00022801"/>
    </source>
</evidence>
<accession>A0A7W8FUW1</accession>
<evidence type="ECO:0000256" key="6">
    <source>
        <dbReference type="ARBA" id="ARBA00022485"/>
    </source>
</evidence>
<dbReference type="InterPro" id="IPR015797">
    <property type="entry name" value="NUDIX_hydrolase-like_dom_sf"/>
</dbReference>
<dbReference type="CDD" id="cd00056">
    <property type="entry name" value="ENDO3c"/>
    <property type="match status" value="1"/>
</dbReference>
<dbReference type="GO" id="GO:0006298">
    <property type="term" value="P:mismatch repair"/>
    <property type="evidence" value="ECO:0007669"/>
    <property type="project" value="TreeGrafter"/>
</dbReference>
<dbReference type="PANTHER" id="PTHR42944">
    <property type="entry name" value="ADENINE DNA GLYCOSYLASE"/>
    <property type="match status" value="1"/>
</dbReference>
<keyword evidence="7" id="KW-0479">Metal-binding</keyword>
<dbReference type="GO" id="GO:0006284">
    <property type="term" value="P:base-excision repair"/>
    <property type="evidence" value="ECO:0007669"/>
    <property type="project" value="UniProtKB-UniRule"/>
</dbReference>
<dbReference type="PANTHER" id="PTHR42944:SF1">
    <property type="entry name" value="ADENINE DNA GLYCOSYLASE"/>
    <property type="match status" value="1"/>
</dbReference>
<sequence length="327" mass="37860">MFQDDLINWYNIHKRDLIFRKDKDPYKIWISEIMAQQTRIEAMLPYYTRFLAEIPDIETLASIDDERLQKLWQGLGYYSRCRNLKKCAQVCMKEYGGKLPCTKAELVKLPGIGPYTAGAIASIAFDERVSAVDGNVLRVFSRLFHMTQDIKTSAGRKAITAKVDESLPDTDRISAYNQAIMELGALICLPKHPHCEQCPIRKDCQAYHYQDAETLPVKSANKPRKIVKKKIYIWISGRRIHLHKRPETGLLAGLYEFDAALPDQYEDLLPLKPYTHIFSHVEWHMDAYAVFTDQWDADYKSTAEIDRDYAIPGAFQPFYQQVKEILK</sequence>
<comment type="caution">
    <text evidence="16">The sequence shown here is derived from an EMBL/GenBank/DDBJ whole genome shotgun (WGS) entry which is preliminary data.</text>
</comment>
<evidence type="ECO:0000256" key="4">
    <source>
        <dbReference type="ARBA" id="ARBA00012045"/>
    </source>
</evidence>
<comment type="catalytic activity">
    <reaction evidence="1 14">
        <text>Hydrolyzes free adenine bases from 7,8-dihydro-8-oxoguanine:adenine mismatched double-stranded DNA, leaving an apurinic site.</text>
        <dbReference type="EC" id="3.2.2.31"/>
    </reaction>
</comment>
<dbReference type="SUPFAM" id="SSF55811">
    <property type="entry name" value="Nudix"/>
    <property type="match status" value="1"/>
</dbReference>
<dbReference type="InterPro" id="IPR029119">
    <property type="entry name" value="MutY_C"/>
</dbReference>
<dbReference type="SMART" id="SM00525">
    <property type="entry name" value="FES"/>
    <property type="match status" value="1"/>
</dbReference>
<dbReference type="FunFam" id="1.10.340.30:FF:000002">
    <property type="entry name" value="Adenine DNA glycosylase"/>
    <property type="match status" value="1"/>
</dbReference>
<dbReference type="Gene3D" id="1.10.340.30">
    <property type="entry name" value="Hypothetical protein, domain 2"/>
    <property type="match status" value="1"/>
</dbReference>
<dbReference type="Pfam" id="PF00730">
    <property type="entry name" value="HhH-GPD"/>
    <property type="match status" value="1"/>
</dbReference>
<keyword evidence="17" id="KW-1185">Reference proteome</keyword>
<dbReference type="EMBL" id="JACHHK010000003">
    <property type="protein sequence ID" value="MBB5182979.1"/>
    <property type="molecule type" value="Genomic_DNA"/>
</dbReference>
<dbReference type="InterPro" id="IPR000445">
    <property type="entry name" value="HhH_motif"/>
</dbReference>
<evidence type="ECO:0000259" key="15">
    <source>
        <dbReference type="SMART" id="SM00478"/>
    </source>
</evidence>
<dbReference type="GO" id="GO:0046872">
    <property type="term" value="F:metal ion binding"/>
    <property type="evidence" value="ECO:0007669"/>
    <property type="project" value="UniProtKB-UniRule"/>
</dbReference>
<dbReference type="GO" id="GO:0000701">
    <property type="term" value="F:purine-specific mismatch base pair DNA N-glycosylase activity"/>
    <property type="evidence" value="ECO:0007669"/>
    <property type="project" value="UniProtKB-EC"/>
</dbReference>
<feature type="domain" description="HhH-GPD" evidence="15">
    <location>
        <begin position="34"/>
        <end position="186"/>
    </location>
</feature>
<evidence type="ECO:0000256" key="8">
    <source>
        <dbReference type="ARBA" id="ARBA00022763"/>
    </source>
</evidence>
<reference evidence="16 17" key="1">
    <citation type="submission" date="2020-08" db="EMBL/GenBank/DDBJ databases">
        <title>Genomic Encyclopedia of Type Strains, Phase IV (KMG-IV): sequencing the most valuable type-strain genomes for metagenomic binning, comparative biology and taxonomic classification.</title>
        <authorList>
            <person name="Goeker M."/>
        </authorList>
    </citation>
    <scope>NUCLEOTIDE SEQUENCE [LARGE SCALE GENOMIC DNA]</scope>
    <source>
        <strain evidence="16 17">DSM 25799</strain>
    </source>
</reference>
<evidence type="ECO:0000256" key="13">
    <source>
        <dbReference type="ARBA" id="ARBA00023295"/>
    </source>
</evidence>
<keyword evidence="10 14" id="KW-0408">Iron</keyword>
<dbReference type="GO" id="GO:0032357">
    <property type="term" value="F:oxidized purine DNA binding"/>
    <property type="evidence" value="ECO:0007669"/>
    <property type="project" value="TreeGrafter"/>
</dbReference>
<keyword evidence="13 14" id="KW-0326">Glycosidase</keyword>
<evidence type="ECO:0000256" key="12">
    <source>
        <dbReference type="ARBA" id="ARBA00023204"/>
    </source>
</evidence>
<dbReference type="GO" id="GO:0035485">
    <property type="term" value="F:adenine/guanine mispair binding"/>
    <property type="evidence" value="ECO:0007669"/>
    <property type="project" value="TreeGrafter"/>
</dbReference>
<keyword evidence="6" id="KW-0004">4Fe-4S</keyword>
<dbReference type="EC" id="3.2.2.31" evidence="4 14"/>
<dbReference type="GO" id="GO:0034039">
    <property type="term" value="F:8-oxo-7,8-dihydroguanine DNA N-glycosylase activity"/>
    <property type="evidence" value="ECO:0007669"/>
    <property type="project" value="TreeGrafter"/>
</dbReference>
<comment type="cofactor">
    <cofactor evidence="14">
        <name>[4Fe-4S] cluster</name>
        <dbReference type="ChEBI" id="CHEBI:49883"/>
    </cofactor>
    <text evidence="14">Binds 1 [4Fe-4S] cluster.</text>
</comment>
<keyword evidence="11" id="KW-0411">Iron-sulfur</keyword>
<gene>
    <name evidence="16" type="ORF">HNQ47_000999</name>
</gene>
<comment type="similarity">
    <text evidence="3 14">Belongs to the Nth/MutY family.</text>
</comment>
<dbReference type="InterPro" id="IPR003265">
    <property type="entry name" value="HhH-GPD_domain"/>
</dbReference>
<keyword evidence="8 14" id="KW-0227">DNA damage</keyword>
<evidence type="ECO:0000256" key="3">
    <source>
        <dbReference type="ARBA" id="ARBA00008343"/>
    </source>
</evidence>
<evidence type="ECO:0000256" key="1">
    <source>
        <dbReference type="ARBA" id="ARBA00000843"/>
    </source>
</evidence>
<evidence type="ECO:0000256" key="5">
    <source>
        <dbReference type="ARBA" id="ARBA00022023"/>
    </source>
</evidence>
<dbReference type="RefSeq" id="WP_183328150.1">
    <property type="nucleotide sequence ID" value="NZ_JACHHK010000003.1"/>
</dbReference>
<dbReference type="InterPro" id="IPR003651">
    <property type="entry name" value="Endonuclease3_FeS-loop_motif"/>
</dbReference>
<dbReference type="InterPro" id="IPR044298">
    <property type="entry name" value="MIG/MutY"/>
</dbReference>
<evidence type="ECO:0000256" key="2">
    <source>
        <dbReference type="ARBA" id="ARBA00002933"/>
    </source>
</evidence>
<dbReference type="GO" id="GO:0051539">
    <property type="term" value="F:4 iron, 4 sulfur cluster binding"/>
    <property type="evidence" value="ECO:0007669"/>
    <property type="project" value="UniProtKB-UniRule"/>
</dbReference>
<evidence type="ECO:0000313" key="17">
    <source>
        <dbReference type="Proteomes" id="UP000539953"/>
    </source>
</evidence>